<keyword evidence="3" id="KW-1185">Reference proteome</keyword>
<proteinExistence type="predicted"/>
<dbReference type="Proteomes" id="UP001341840">
    <property type="component" value="Unassembled WGS sequence"/>
</dbReference>
<reference evidence="2 3" key="1">
    <citation type="journal article" date="2023" name="Plants (Basel)">
        <title>Bridging the Gap: Combining Genomics and Transcriptomics Approaches to Understand Stylosanthes scabra, an Orphan Legume from the Brazilian Caatinga.</title>
        <authorList>
            <person name="Ferreira-Neto J.R.C."/>
            <person name="da Silva M.D."/>
            <person name="Binneck E."/>
            <person name="de Melo N.F."/>
            <person name="da Silva R.H."/>
            <person name="de Melo A.L.T.M."/>
            <person name="Pandolfi V."/>
            <person name="Bustamante F.O."/>
            <person name="Brasileiro-Vidal A.C."/>
            <person name="Benko-Iseppon A.M."/>
        </authorList>
    </citation>
    <scope>NUCLEOTIDE SEQUENCE [LARGE SCALE GENOMIC DNA]</scope>
    <source>
        <tissue evidence="2">Leaves</tissue>
    </source>
</reference>
<evidence type="ECO:0000313" key="3">
    <source>
        <dbReference type="Proteomes" id="UP001341840"/>
    </source>
</evidence>
<sequence length="71" mass="7436">MVMIPILGSRVQSSEIGGARPVQQSPHVPETQTSSQPPPTPDTDVADEDADAAASATADTRPLLIWDGHDC</sequence>
<feature type="region of interest" description="Disordered" evidence="1">
    <location>
        <begin position="1"/>
        <end position="71"/>
    </location>
</feature>
<gene>
    <name evidence="2" type="ORF">PIB30_010496</name>
</gene>
<organism evidence="2 3">
    <name type="scientific">Stylosanthes scabra</name>
    <dbReference type="NCBI Taxonomy" id="79078"/>
    <lineage>
        <taxon>Eukaryota</taxon>
        <taxon>Viridiplantae</taxon>
        <taxon>Streptophyta</taxon>
        <taxon>Embryophyta</taxon>
        <taxon>Tracheophyta</taxon>
        <taxon>Spermatophyta</taxon>
        <taxon>Magnoliopsida</taxon>
        <taxon>eudicotyledons</taxon>
        <taxon>Gunneridae</taxon>
        <taxon>Pentapetalae</taxon>
        <taxon>rosids</taxon>
        <taxon>fabids</taxon>
        <taxon>Fabales</taxon>
        <taxon>Fabaceae</taxon>
        <taxon>Papilionoideae</taxon>
        <taxon>50 kb inversion clade</taxon>
        <taxon>dalbergioids sensu lato</taxon>
        <taxon>Dalbergieae</taxon>
        <taxon>Pterocarpus clade</taxon>
        <taxon>Stylosanthes</taxon>
    </lineage>
</organism>
<comment type="caution">
    <text evidence="2">The sequence shown here is derived from an EMBL/GenBank/DDBJ whole genome shotgun (WGS) entry which is preliminary data.</text>
</comment>
<evidence type="ECO:0000256" key="1">
    <source>
        <dbReference type="SAM" id="MobiDB-lite"/>
    </source>
</evidence>
<evidence type="ECO:0000313" key="2">
    <source>
        <dbReference type="EMBL" id="MED6107050.1"/>
    </source>
</evidence>
<protein>
    <submittedName>
        <fullName evidence="2">Uncharacterized protein</fullName>
    </submittedName>
</protein>
<name>A0ABU6Q5D1_9FABA</name>
<dbReference type="EMBL" id="JASCZI010000025">
    <property type="protein sequence ID" value="MED6107050.1"/>
    <property type="molecule type" value="Genomic_DNA"/>
</dbReference>
<accession>A0ABU6Q5D1</accession>